<dbReference type="InterPro" id="IPR013087">
    <property type="entry name" value="Znf_C2H2_type"/>
</dbReference>
<dbReference type="SUPFAM" id="SSF57667">
    <property type="entry name" value="beta-beta-alpha zinc fingers"/>
    <property type="match status" value="1"/>
</dbReference>
<dbReference type="PROSITE" id="PS00028">
    <property type="entry name" value="ZINC_FINGER_C2H2_1"/>
    <property type="match status" value="2"/>
</dbReference>
<keyword evidence="9" id="KW-1185">Reference proteome</keyword>
<accession>A0ABD6EZD2</accession>
<evidence type="ECO:0000313" key="9">
    <source>
        <dbReference type="Proteomes" id="UP001608902"/>
    </source>
</evidence>
<dbReference type="PANTHER" id="PTHR24388">
    <property type="entry name" value="ZINC FINGER PROTEIN"/>
    <property type="match status" value="1"/>
</dbReference>
<dbReference type="Proteomes" id="UP001608902">
    <property type="component" value="Unassembled WGS sequence"/>
</dbReference>
<organism evidence="8 9">
    <name type="scientific">Gnathostoma spinigerum</name>
    <dbReference type="NCBI Taxonomy" id="75299"/>
    <lineage>
        <taxon>Eukaryota</taxon>
        <taxon>Metazoa</taxon>
        <taxon>Ecdysozoa</taxon>
        <taxon>Nematoda</taxon>
        <taxon>Chromadorea</taxon>
        <taxon>Rhabditida</taxon>
        <taxon>Spirurina</taxon>
        <taxon>Gnathostomatomorpha</taxon>
        <taxon>Gnathostomatoidea</taxon>
        <taxon>Gnathostomatidae</taxon>
        <taxon>Gnathostoma</taxon>
    </lineage>
</organism>
<dbReference type="EMBL" id="JBGFUD010021137">
    <property type="protein sequence ID" value="MFH4984781.1"/>
    <property type="molecule type" value="Genomic_DNA"/>
</dbReference>
<evidence type="ECO:0000256" key="5">
    <source>
        <dbReference type="ARBA" id="ARBA00023242"/>
    </source>
</evidence>
<evidence type="ECO:0000259" key="7">
    <source>
        <dbReference type="PROSITE" id="PS50157"/>
    </source>
</evidence>
<evidence type="ECO:0000256" key="2">
    <source>
        <dbReference type="ARBA" id="ARBA00022737"/>
    </source>
</evidence>
<feature type="domain" description="C2H2-type" evidence="7">
    <location>
        <begin position="19"/>
        <end position="47"/>
    </location>
</feature>
<keyword evidence="5" id="KW-0539">Nucleus</keyword>
<evidence type="ECO:0000256" key="3">
    <source>
        <dbReference type="ARBA" id="ARBA00022771"/>
    </source>
</evidence>
<evidence type="ECO:0000313" key="8">
    <source>
        <dbReference type="EMBL" id="MFH4984781.1"/>
    </source>
</evidence>
<evidence type="ECO:0000256" key="4">
    <source>
        <dbReference type="ARBA" id="ARBA00022833"/>
    </source>
</evidence>
<reference evidence="8 9" key="1">
    <citation type="submission" date="2024-08" db="EMBL/GenBank/DDBJ databases">
        <title>Gnathostoma spinigerum genome.</title>
        <authorList>
            <person name="Gonzalez-Bertolin B."/>
            <person name="Monzon S."/>
            <person name="Zaballos A."/>
            <person name="Jimenez P."/>
            <person name="Dekumyoy P."/>
            <person name="Varona S."/>
            <person name="Cuesta I."/>
            <person name="Sumanam S."/>
            <person name="Adisakwattana P."/>
            <person name="Gasser R.B."/>
            <person name="Hernandez-Gonzalez A."/>
            <person name="Young N.D."/>
            <person name="Perteguer M.J."/>
        </authorList>
    </citation>
    <scope>NUCLEOTIDE SEQUENCE [LARGE SCALE GENOMIC DNA]</scope>
    <source>
        <strain evidence="8">AL3</strain>
        <tissue evidence="8">Liver</tissue>
    </source>
</reference>
<dbReference type="InterPro" id="IPR050527">
    <property type="entry name" value="Snail/Krueppel_Znf"/>
</dbReference>
<dbReference type="PROSITE" id="PS50157">
    <property type="entry name" value="ZINC_FINGER_C2H2_2"/>
    <property type="match status" value="2"/>
</dbReference>
<dbReference type="InterPro" id="IPR036236">
    <property type="entry name" value="Znf_C2H2_sf"/>
</dbReference>
<evidence type="ECO:0000256" key="6">
    <source>
        <dbReference type="PROSITE-ProRule" id="PRU00042"/>
    </source>
</evidence>
<dbReference type="SMART" id="SM00355">
    <property type="entry name" value="ZnF_C2H2"/>
    <property type="match status" value="6"/>
</dbReference>
<gene>
    <name evidence="8" type="ORF">AB6A40_011490</name>
</gene>
<comment type="caution">
    <text evidence="8">The sequence shown here is derived from an EMBL/GenBank/DDBJ whole genome shotgun (WGS) entry which is preliminary data.</text>
</comment>
<dbReference type="GO" id="GO:0008270">
    <property type="term" value="F:zinc ion binding"/>
    <property type="evidence" value="ECO:0007669"/>
    <property type="project" value="UniProtKB-KW"/>
</dbReference>
<feature type="domain" description="C2H2-type" evidence="7">
    <location>
        <begin position="46"/>
        <end position="69"/>
    </location>
</feature>
<protein>
    <recommendedName>
        <fullName evidence="7">C2H2-type domain-containing protein</fullName>
    </recommendedName>
</protein>
<keyword evidence="2" id="KW-0677">Repeat</keyword>
<sequence length="251" mass="29181">MESERKQAKHQSRKCMKRHVCRECNAAFSFPNKLRVHIQAVHSMSHECDHCGRKFNRFNQLRTHVSFVHRIRHKCEVCDYSSSVKAEVKKHFIINHQNGVRCTVDGCGITIAYNRLRRHIREKHTVESKGVVVSNDCSEPILNCNQCNFIGSNGEDISIHLEKAHGGGLLCPVLNCKKRMMLCDLKSHLDTTHCELEVELPERHLQGDILIVFFNAVRSILSVILRKIRFYVFSHFLFHTYINEFNQTIRS</sequence>
<name>A0ABD6EZD2_9BILA</name>
<evidence type="ECO:0000256" key="1">
    <source>
        <dbReference type="ARBA" id="ARBA00022723"/>
    </source>
</evidence>
<keyword evidence="3 6" id="KW-0863">Zinc-finger</keyword>
<dbReference type="Gene3D" id="3.30.160.60">
    <property type="entry name" value="Classic Zinc Finger"/>
    <property type="match status" value="2"/>
</dbReference>
<keyword evidence="4" id="KW-0862">Zinc</keyword>
<keyword evidence="1" id="KW-0479">Metal-binding</keyword>
<dbReference type="AlphaFoldDB" id="A0ABD6EZD2"/>
<proteinExistence type="predicted"/>
<dbReference type="PANTHER" id="PTHR24388:SF53">
    <property type="entry name" value="CHORION TRANSCRIPTION FACTOR CF2-RELATED"/>
    <property type="match status" value="1"/>
</dbReference>